<feature type="transmembrane region" description="Helical" evidence="16">
    <location>
        <begin position="230"/>
        <end position="250"/>
    </location>
</feature>
<dbReference type="GeneID" id="20466454"/>
<protein>
    <recommendedName>
        <fullName evidence="4 16">NADH-ubiquinone oxidoreductase chain 4</fullName>
        <ecNumber evidence="3 16">7.1.1.2</ecNumber>
    </recommendedName>
</protein>
<dbReference type="InterPro" id="IPR000260">
    <property type="entry name" value="NADH4_N"/>
</dbReference>
<comment type="similarity">
    <text evidence="2 16">Belongs to the complex I subunit 4 family.</text>
</comment>
<evidence type="ECO:0000259" key="18">
    <source>
        <dbReference type="Pfam" id="PF01059"/>
    </source>
</evidence>
<dbReference type="AlphaFoldDB" id="A0A090AKI7"/>
<reference evidence="19" key="1">
    <citation type="journal article" date="2014" name="Gene">
        <title>Mitochondrial genomic investigation of flatfish monophyly.</title>
        <authorList>
            <person name="Campbell M.A."/>
            <person name="Lopez J.A."/>
            <person name="Satoh T.P."/>
            <person name="Chen W.-J."/>
            <person name="Miya M."/>
        </authorList>
    </citation>
    <scope>NUCLEOTIDE SEQUENCE</scope>
</reference>
<dbReference type="PANTHER" id="PTHR43507">
    <property type="entry name" value="NADH-UBIQUINONE OXIDOREDUCTASE CHAIN 4"/>
    <property type="match status" value="1"/>
</dbReference>
<keyword evidence="14 16" id="KW-0472">Membrane</keyword>
<comment type="function">
    <text evidence="16">Core subunit of the mitochondrial membrane respiratory chain NADH dehydrogenase (Complex I) which catalyzes electron transfer from NADH through the respiratory chain, using ubiquinone as an electron acceptor. Essential for the catalytic activity and assembly of complex I.</text>
</comment>
<evidence type="ECO:0000256" key="3">
    <source>
        <dbReference type="ARBA" id="ARBA00012944"/>
    </source>
</evidence>
<feature type="transmembrane region" description="Helical" evidence="16">
    <location>
        <begin position="120"/>
        <end position="139"/>
    </location>
</feature>
<evidence type="ECO:0000313" key="19">
    <source>
        <dbReference type="EMBL" id="BAP58973.1"/>
    </source>
</evidence>
<organism evidence="19">
    <name type="scientific">Lepidoblepharon ophthalmolepis</name>
    <dbReference type="NCBI Taxonomy" id="195621"/>
    <lineage>
        <taxon>Eukaryota</taxon>
        <taxon>Metazoa</taxon>
        <taxon>Chordata</taxon>
        <taxon>Craniata</taxon>
        <taxon>Vertebrata</taxon>
        <taxon>Euteleostomi</taxon>
        <taxon>Actinopterygii</taxon>
        <taxon>Neopterygii</taxon>
        <taxon>Teleostei</taxon>
        <taxon>Neoteleostei</taxon>
        <taxon>Acanthomorphata</taxon>
        <taxon>Carangaria</taxon>
        <taxon>Pleuronectiformes</taxon>
        <taxon>Pleuronectoidei</taxon>
        <taxon>Citharidae</taxon>
        <taxon>Lepidoblepharon</taxon>
    </lineage>
</organism>
<dbReference type="Pfam" id="PF00361">
    <property type="entry name" value="Proton_antipo_M"/>
    <property type="match status" value="1"/>
</dbReference>
<feature type="transmembrane region" description="Helical" evidence="16">
    <location>
        <begin position="391"/>
        <end position="416"/>
    </location>
</feature>
<feature type="transmembrane region" description="Helical" evidence="16">
    <location>
        <begin position="196"/>
        <end position="218"/>
    </location>
</feature>
<keyword evidence="8" id="KW-1278">Translocase</keyword>
<dbReference type="NCBIfam" id="TIGR01972">
    <property type="entry name" value="NDH_I_M"/>
    <property type="match status" value="1"/>
</dbReference>
<evidence type="ECO:0000256" key="9">
    <source>
        <dbReference type="ARBA" id="ARBA00022982"/>
    </source>
</evidence>
<comment type="catalytic activity">
    <reaction evidence="15 16">
        <text>a ubiquinone + NADH + 5 H(+)(in) = a ubiquinol + NAD(+) + 4 H(+)(out)</text>
        <dbReference type="Rhea" id="RHEA:29091"/>
        <dbReference type="Rhea" id="RHEA-COMP:9565"/>
        <dbReference type="Rhea" id="RHEA-COMP:9566"/>
        <dbReference type="ChEBI" id="CHEBI:15378"/>
        <dbReference type="ChEBI" id="CHEBI:16389"/>
        <dbReference type="ChEBI" id="CHEBI:17976"/>
        <dbReference type="ChEBI" id="CHEBI:57540"/>
        <dbReference type="ChEBI" id="CHEBI:57945"/>
        <dbReference type="EC" id="7.1.1.2"/>
    </reaction>
</comment>
<feature type="transmembrane region" description="Helical" evidence="16">
    <location>
        <begin position="262"/>
        <end position="280"/>
    </location>
</feature>
<keyword evidence="11 16" id="KW-0520">NAD</keyword>
<keyword evidence="12 16" id="KW-0830">Ubiquinone</keyword>
<dbReference type="EC" id="7.1.1.2" evidence="3 16"/>
<geneLocation type="mitochondrion" evidence="19"/>
<evidence type="ECO:0000256" key="16">
    <source>
        <dbReference type="RuleBase" id="RU003297"/>
    </source>
</evidence>
<feature type="domain" description="NADH:quinone oxidoreductase/Mrp antiporter transmembrane" evidence="17">
    <location>
        <begin position="115"/>
        <end position="402"/>
    </location>
</feature>
<feature type="transmembrane region" description="Helical" evidence="16">
    <location>
        <begin position="21"/>
        <end position="42"/>
    </location>
</feature>
<evidence type="ECO:0000256" key="15">
    <source>
        <dbReference type="ARBA" id="ARBA00049551"/>
    </source>
</evidence>
<evidence type="ECO:0000256" key="11">
    <source>
        <dbReference type="ARBA" id="ARBA00023027"/>
    </source>
</evidence>
<proteinExistence type="inferred from homology"/>
<dbReference type="Pfam" id="PF01059">
    <property type="entry name" value="Oxidored_q5_N"/>
    <property type="match status" value="1"/>
</dbReference>
<dbReference type="RefSeq" id="YP_009059888.1">
    <property type="nucleotide sequence ID" value="NC_024952.1"/>
</dbReference>
<dbReference type="PRINTS" id="PR01437">
    <property type="entry name" value="NUOXDRDTASE4"/>
</dbReference>
<evidence type="ECO:0000256" key="6">
    <source>
        <dbReference type="ARBA" id="ARBA00022660"/>
    </source>
</evidence>
<dbReference type="CTD" id="4538"/>
<evidence type="ECO:0000256" key="4">
    <source>
        <dbReference type="ARBA" id="ARBA00021006"/>
    </source>
</evidence>
<feature type="transmembrane region" description="Helical" evidence="16">
    <location>
        <begin position="96"/>
        <end position="114"/>
    </location>
</feature>
<evidence type="ECO:0000259" key="17">
    <source>
        <dbReference type="Pfam" id="PF00361"/>
    </source>
</evidence>
<keyword evidence="9 16" id="KW-0249">Electron transport</keyword>
<feature type="transmembrane region" description="Helical" evidence="16">
    <location>
        <begin position="311"/>
        <end position="332"/>
    </location>
</feature>
<dbReference type="EMBL" id="AP014592">
    <property type="protein sequence ID" value="BAP58973.1"/>
    <property type="molecule type" value="Genomic_DNA"/>
</dbReference>
<evidence type="ECO:0000256" key="2">
    <source>
        <dbReference type="ARBA" id="ARBA00009025"/>
    </source>
</evidence>
<evidence type="ECO:0000256" key="13">
    <source>
        <dbReference type="ARBA" id="ARBA00023128"/>
    </source>
</evidence>
<evidence type="ECO:0000256" key="14">
    <source>
        <dbReference type="ARBA" id="ARBA00023136"/>
    </source>
</evidence>
<keyword evidence="5 16" id="KW-0813">Transport</keyword>
<feature type="transmembrane region" description="Helical" evidence="16">
    <location>
        <begin position="287"/>
        <end position="305"/>
    </location>
</feature>
<evidence type="ECO:0000256" key="5">
    <source>
        <dbReference type="ARBA" id="ARBA00022448"/>
    </source>
</evidence>
<evidence type="ECO:0000256" key="12">
    <source>
        <dbReference type="ARBA" id="ARBA00023075"/>
    </source>
</evidence>
<sequence length="461" mass="51713">MLKFMIPTLLLVPTIWLLPPKWLWVSPTMYGFAVSLGALIMFKNLDLDTGWLMFNPYMGLDAISTPLFILTCWLFPLTILASQYHLSTEPINRQRAFLTLLTSLQVCMMLAFVAVEIMLFFIAFEAALIPTLLIMTRWGSQEERLYAGQRLLFYTMVGSAPLIVCILTLQNNTGTLSLVTLPYADLLNVSHQTSKLWWTGCTLAFLVKLPLYGVHLWLPKAHVEAPIAGSMVLSGILLKLGGYGLMRFMLVLESHSEDLNHAFMIIALWGVVVTSALCLRQTDVKSLIAYSSVSHMGLVTCGILVQTHWGFYGAMVLMVSHALTSSALFCLANANYERTHTRSILFMRSIQMLLPLLAKWWFIACLTNLAFPPFPNLVGELLILVSLCKWTWASLIIIITSMILVASFSLYIHLMTKQTAPIYGLSPPPPAQTREHLLMLLHLGPLFLLSLKPELLWGLYA</sequence>
<dbReference type="GO" id="GO:0048039">
    <property type="term" value="F:ubiquinone binding"/>
    <property type="evidence" value="ECO:0007669"/>
    <property type="project" value="TreeGrafter"/>
</dbReference>
<evidence type="ECO:0000256" key="7">
    <source>
        <dbReference type="ARBA" id="ARBA00022692"/>
    </source>
</evidence>
<dbReference type="InterPro" id="IPR003918">
    <property type="entry name" value="NADH_UbQ_OxRdtase"/>
</dbReference>
<dbReference type="GO" id="GO:0031966">
    <property type="term" value="C:mitochondrial membrane"/>
    <property type="evidence" value="ECO:0007669"/>
    <property type="project" value="UniProtKB-SubCell"/>
</dbReference>
<feature type="transmembrane region" description="Helical" evidence="16">
    <location>
        <begin position="62"/>
        <end position="84"/>
    </location>
</feature>
<accession>A0A090AKI7</accession>
<dbReference type="GO" id="GO:0042773">
    <property type="term" value="P:ATP synthesis coupled electron transport"/>
    <property type="evidence" value="ECO:0007669"/>
    <property type="project" value="InterPro"/>
</dbReference>
<dbReference type="GO" id="GO:0015990">
    <property type="term" value="P:electron transport coupled proton transport"/>
    <property type="evidence" value="ECO:0007669"/>
    <property type="project" value="TreeGrafter"/>
</dbReference>
<keyword evidence="6 16" id="KW-0679">Respiratory chain</keyword>
<keyword evidence="7 16" id="KW-0812">Transmembrane</keyword>
<dbReference type="GO" id="GO:0003954">
    <property type="term" value="F:NADH dehydrogenase activity"/>
    <property type="evidence" value="ECO:0007669"/>
    <property type="project" value="TreeGrafter"/>
</dbReference>
<keyword evidence="10 16" id="KW-1133">Transmembrane helix</keyword>
<evidence type="ECO:0000256" key="10">
    <source>
        <dbReference type="ARBA" id="ARBA00022989"/>
    </source>
</evidence>
<evidence type="ECO:0000256" key="8">
    <source>
        <dbReference type="ARBA" id="ARBA00022967"/>
    </source>
</evidence>
<dbReference type="InterPro" id="IPR001750">
    <property type="entry name" value="ND/Mrp_TM"/>
</dbReference>
<evidence type="ECO:0000256" key="1">
    <source>
        <dbReference type="ARBA" id="ARBA00004225"/>
    </source>
</evidence>
<comment type="subcellular location">
    <subcellularLocation>
        <location evidence="1 16">Mitochondrion membrane</location>
        <topology evidence="1 16">Multi-pass membrane protein</topology>
    </subcellularLocation>
</comment>
<keyword evidence="13 16" id="KW-0496">Mitochondrion</keyword>
<feature type="transmembrane region" description="Helical" evidence="16">
    <location>
        <begin position="151"/>
        <end position="169"/>
    </location>
</feature>
<dbReference type="InterPro" id="IPR010227">
    <property type="entry name" value="NADH_Q_OxRdtase_chainM/4"/>
</dbReference>
<feature type="domain" description="NADH:ubiquinone oxidoreductase chain 4 N-terminal" evidence="18">
    <location>
        <begin position="1"/>
        <end position="111"/>
    </location>
</feature>
<dbReference type="PANTHER" id="PTHR43507:SF20">
    <property type="entry name" value="NADH-UBIQUINONE OXIDOREDUCTASE CHAIN 4"/>
    <property type="match status" value="1"/>
</dbReference>
<feature type="transmembrane region" description="Helical" evidence="16">
    <location>
        <begin position="353"/>
        <end position="371"/>
    </location>
</feature>
<gene>
    <name evidence="19" type="primary">ND4</name>
</gene>
<dbReference type="GO" id="GO:0008137">
    <property type="term" value="F:NADH dehydrogenase (ubiquinone) activity"/>
    <property type="evidence" value="ECO:0007669"/>
    <property type="project" value="UniProtKB-UniRule"/>
</dbReference>
<name>A0A090AKI7_9PLEU</name>